<keyword evidence="2" id="KW-1185">Reference proteome</keyword>
<sequence>MRAIKSYKYVTLDATGTLMRPREPIGRIYLVYWQRLTGQKLATNSKNAMEEEISTRFLVAFHRRSLARPNFGRAEAPNLDHTAYTWWRELILDSLPSELVAPLDSDAKDTFTKELYAHYATGEAWHVFDDVRPTLNILRDKRVPMAVVSNFDERLPQILQDLELSSYFETITTSWDEGVMKPDAVIFDRTFRRLGIENDVLFTEVLHVGDHAKRDYRGALAIGAQARVIHRGSTPPPDGIPHEHVLSSLAEMC</sequence>
<dbReference type="OrthoDB" id="444127at2759"/>
<dbReference type="Gene3D" id="1.10.150.720">
    <property type="entry name" value="Haloacid dehalogenase-like hydrolase"/>
    <property type="match status" value="1"/>
</dbReference>
<dbReference type="EMBL" id="SPLM01000147">
    <property type="protein sequence ID" value="TMW55428.1"/>
    <property type="molecule type" value="Genomic_DNA"/>
</dbReference>
<dbReference type="Pfam" id="PF00702">
    <property type="entry name" value="Hydrolase"/>
    <property type="match status" value="1"/>
</dbReference>
<reference evidence="1" key="1">
    <citation type="submission" date="2019-03" db="EMBL/GenBank/DDBJ databases">
        <title>Long read genome sequence of the mycoparasitic Pythium oligandrum ATCC 38472 isolated from sugarbeet rhizosphere.</title>
        <authorList>
            <person name="Gaulin E."/>
        </authorList>
    </citation>
    <scope>NUCLEOTIDE SEQUENCE</scope>
    <source>
        <strain evidence="1">ATCC 38472_TT</strain>
    </source>
</reference>
<dbReference type="InterPro" id="IPR036412">
    <property type="entry name" value="HAD-like_sf"/>
</dbReference>
<dbReference type="NCBIfam" id="TIGR01549">
    <property type="entry name" value="HAD-SF-IA-v1"/>
    <property type="match status" value="1"/>
</dbReference>
<organism evidence="1 2">
    <name type="scientific">Pythium oligandrum</name>
    <name type="common">Mycoparasitic fungus</name>
    <dbReference type="NCBI Taxonomy" id="41045"/>
    <lineage>
        <taxon>Eukaryota</taxon>
        <taxon>Sar</taxon>
        <taxon>Stramenopiles</taxon>
        <taxon>Oomycota</taxon>
        <taxon>Peronosporomycetes</taxon>
        <taxon>Pythiales</taxon>
        <taxon>Pythiaceae</taxon>
        <taxon>Pythium</taxon>
    </lineage>
</organism>
<dbReference type="AlphaFoldDB" id="A0A8K1C2U5"/>
<dbReference type="GO" id="GO:0005634">
    <property type="term" value="C:nucleus"/>
    <property type="evidence" value="ECO:0007669"/>
    <property type="project" value="TreeGrafter"/>
</dbReference>
<gene>
    <name evidence="1" type="ORF">Poli38472_010310</name>
</gene>
<comment type="caution">
    <text evidence="1">The sequence shown here is derived from an EMBL/GenBank/DDBJ whole genome shotgun (WGS) entry which is preliminary data.</text>
</comment>
<proteinExistence type="predicted"/>
<name>A0A8K1C2U5_PYTOL</name>
<dbReference type="InterPro" id="IPR051828">
    <property type="entry name" value="HAD-like_hydrolase_domain"/>
</dbReference>
<accession>A0A8K1C2U5</accession>
<dbReference type="InterPro" id="IPR023214">
    <property type="entry name" value="HAD_sf"/>
</dbReference>
<dbReference type="SFLD" id="SFLDS00003">
    <property type="entry name" value="Haloacid_Dehalogenase"/>
    <property type="match status" value="1"/>
</dbReference>
<dbReference type="PANTHER" id="PTHR46191">
    <property type="match status" value="1"/>
</dbReference>
<dbReference type="PANTHER" id="PTHR46191:SF2">
    <property type="entry name" value="HALOACID DEHALOGENASE-LIKE HYDROLASE DOMAIN-CONTAINING PROTEIN 3"/>
    <property type="match status" value="1"/>
</dbReference>
<dbReference type="InterPro" id="IPR044924">
    <property type="entry name" value="HAD-SF_hydro_IA_REG-2-like_cap"/>
</dbReference>
<protein>
    <submittedName>
        <fullName evidence="1">Uncharacterized protein</fullName>
    </submittedName>
</protein>
<dbReference type="Proteomes" id="UP000794436">
    <property type="component" value="Unassembled WGS sequence"/>
</dbReference>
<dbReference type="InterPro" id="IPR006439">
    <property type="entry name" value="HAD-SF_hydro_IA"/>
</dbReference>
<evidence type="ECO:0000313" key="2">
    <source>
        <dbReference type="Proteomes" id="UP000794436"/>
    </source>
</evidence>
<dbReference type="SUPFAM" id="SSF56784">
    <property type="entry name" value="HAD-like"/>
    <property type="match status" value="1"/>
</dbReference>
<dbReference type="Gene3D" id="3.40.50.1000">
    <property type="entry name" value="HAD superfamily/HAD-like"/>
    <property type="match status" value="1"/>
</dbReference>
<evidence type="ECO:0000313" key="1">
    <source>
        <dbReference type="EMBL" id="TMW55428.1"/>
    </source>
</evidence>
<dbReference type="SFLD" id="SFLDG01129">
    <property type="entry name" value="C1.5:_HAD__Beta-PGM__Phosphata"/>
    <property type="match status" value="1"/>
</dbReference>